<dbReference type="SUPFAM" id="SSF144083">
    <property type="entry name" value="Magnesium transport protein CorA, transmembrane region"/>
    <property type="match status" value="1"/>
</dbReference>
<dbReference type="InterPro" id="IPR045861">
    <property type="entry name" value="CorA_cytoplasmic_dom"/>
</dbReference>
<name>A0A9D1AJB2_9FIRM</name>
<dbReference type="CDD" id="cd12827">
    <property type="entry name" value="EcCorA_ZntB-like_u2"/>
    <property type="match status" value="1"/>
</dbReference>
<comment type="caution">
    <text evidence="7">The sequence shown here is derived from an EMBL/GenBank/DDBJ whole genome shotgun (WGS) entry which is preliminary data.</text>
</comment>
<accession>A0A9D1AJB2</accession>
<reference evidence="7" key="1">
    <citation type="submission" date="2020-10" db="EMBL/GenBank/DDBJ databases">
        <authorList>
            <person name="Gilroy R."/>
        </authorList>
    </citation>
    <scope>NUCLEOTIDE SEQUENCE</scope>
    <source>
        <strain evidence="7">CHK184-25365</strain>
    </source>
</reference>
<evidence type="ECO:0000256" key="2">
    <source>
        <dbReference type="ARBA" id="ARBA00009765"/>
    </source>
</evidence>
<comment type="similarity">
    <text evidence="2">Belongs to the CorA metal ion transporter (MIT) (TC 1.A.35) family.</text>
</comment>
<evidence type="ECO:0000313" key="7">
    <source>
        <dbReference type="EMBL" id="HIR41247.1"/>
    </source>
</evidence>
<reference evidence="7" key="2">
    <citation type="journal article" date="2021" name="PeerJ">
        <title>Extensive microbial diversity within the chicken gut microbiome revealed by metagenomics and culture.</title>
        <authorList>
            <person name="Gilroy R."/>
            <person name="Ravi A."/>
            <person name="Getino M."/>
            <person name="Pursley I."/>
            <person name="Horton D.L."/>
            <person name="Alikhan N.F."/>
            <person name="Baker D."/>
            <person name="Gharbi K."/>
            <person name="Hall N."/>
            <person name="Watson M."/>
            <person name="Adriaenssens E.M."/>
            <person name="Foster-Nyarko E."/>
            <person name="Jarju S."/>
            <person name="Secka A."/>
            <person name="Antonio M."/>
            <person name="Oren A."/>
            <person name="Chaudhuri R.R."/>
            <person name="La Ragione R."/>
            <person name="Hildebrand F."/>
            <person name="Pallen M.J."/>
        </authorList>
    </citation>
    <scope>NUCLEOTIDE SEQUENCE</scope>
    <source>
        <strain evidence="7">CHK184-25365</strain>
    </source>
</reference>
<dbReference type="Gene3D" id="1.20.58.340">
    <property type="entry name" value="Magnesium transport protein CorA, transmembrane region"/>
    <property type="match status" value="2"/>
</dbReference>
<keyword evidence="4 6" id="KW-1133">Transmembrane helix</keyword>
<evidence type="ECO:0000256" key="4">
    <source>
        <dbReference type="ARBA" id="ARBA00022989"/>
    </source>
</evidence>
<dbReference type="AlphaFoldDB" id="A0A9D1AJB2"/>
<proteinExistence type="inferred from homology"/>
<dbReference type="InterPro" id="IPR045863">
    <property type="entry name" value="CorA_TM1_TM2"/>
</dbReference>
<dbReference type="EMBL" id="DVGY01000118">
    <property type="protein sequence ID" value="HIR41247.1"/>
    <property type="molecule type" value="Genomic_DNA"/>
</dbReference>
<evidence type="ECO:0000256" key="1">
    <source>
        <dbReference type="ARBA" id="ARBA00004141"/>
    </source>
</evidence>
<dbReference type="GO" id="GO:0016020">
    <property type="term" value="C:membrane"/>
    <property type="evidence" value="ECO:0007669"/>
    <property type="project" value="UniProtKB-SubCell"/>
</dbReference>
<evidence type="ECO:0000256" key="5">
    <source>
        <dbReference type="ARBA" id="ARBA00023136"/>
    </source>
</evidence>
<evidence type="ECO:0000256" key="3">
    <source>
        <dbReference type="ARBA" id="ARBA00022692"/>
    </source>
</evidence>
<gene>
    <name evidence="7" type="ORF">IAB36_05420</name>
</gene>
<protein>
    <submittedName>
        <fullName evidence="7">Magnesium transporter CorA family protein</fullName>
    </submittedName>
</protein>
<keyword evidence="3 6" id="KW-0812">Transmembrane</keyword>
<evidence type="ECO:0000256" key="6">
    <source>
        <dbReference type="SAM" id="Phobius"/>
    </source>
</evidence>
<sequence length="310" mass="34864">MIDFYYSENGRVKPIDHFTSGCWVSVIDPTPGELDYLTDEMGLEEDFVKSALDEEETSRVEKEDDQTLVIVDIPLKTKDDDKATVVYETMPMGIITTDKALITVCIRENPLINELSSGYLKNTDTQLKTRFLLSILLRAAAQYLWYLKQIDKSSSDLQINLSKSMKNSELIQLLGLQKSLVYFSTSLKANEITLEKILRGRVIKMYEEDEELLEDVIIEVKQAIEMSSIYSNILTGTMEAFGSVTSNNLNNVMKLLTSITVLMAIPTMIYSFYGMNVEGLPGTASIWLPVVLSIVATALVALLLAKFKMF</sequence>
<dbReference type="InterPro" id="IPR002523">
    <property type="entry name" value="MgTranspt_CorA/ZnTranspt_ZntB"/>
</dbReference>
<feature type="transmembrane region" description="Helical" evidence="6">
    <location>
        <begin position="285"/>
        <end position="305"/>
    </location>
</feature>
<dbReference type="GO" id="GO:0046873">
    <property type="term" value="F:metal ion transmembrane transporter activity"/>
    <property type="evidence" value="ECO:0007669"/>
    <property type="project" value="InterPro"/>
</dbReference>
<dbReference type="InterPro" id="IPR047199">
    <property type="entry name" value="CorA-like"/>
</dbReference>
<dbReference type="PANTHER" id="PTHR47891">
    <property type="entry name" value="TRANSPORTER-RELATED"/>
    <property type="match status" value="1"/>
</dbReference>
<organism evidence="7 8">
    <name type="scientific">Candidatus Egerieicola pullicola</name>
    <dbReference type="NCBI Taxonomy" id="2840775"/>
    <lineage>
        <taxon>Bacteria</taxon>
        <taxon>Bacillati</taxon>
        <taxon>Bacillota</taxon>
        <taxon>Clostridia</taxon>
        <taxon>Eubacteriales</taxon>
        <taxon>Oscillospiraceae</taxon>
        <taxon>Oscillospiraceae incertae sedis</taxon>
        <taxon>Candidatus Egerieicola</taxon>
    </lineage>
</organism>
<dbReference type="Pfam" id="PF01544">
    <property type="entry name" value="CorA"/>
    <property type="match status" value="1"/>
</dbReference>
<dbReference type="PANTHER" id="PTHR47891:SF2">
    <property type="entry name" value="MAGNESIUM AND COBALT TRANSPORTER"/>
    <property type="match status" value="1"/>
</dbReference>
<dbReference type="SUPFAM" id="SSF143865">
    <property type="entry name" value="CorA soluble domain-like"/>
    <property type="match status" value="1"/>
</dbReference>
<feature type="transmembrane region" description="Helical" evidence="6">
    <location>
        <begin position="255"/>
        <end position="273"/>
    </location>
</feature>
<dbReference type="Proteomes" id="UP000886749">
    <property type="component" value="Unassembled WGS sequence"/>
</dbReference>
<evidence type="ECO:0000313" key="8">
    <source>
        <dbReference type="Proteomes" id="UP000886749"/>
    </source>
</evidence>
<comment type="subcellular location">
    <subcellularLocation>
        <location evidence="1">Membrane</location>
        <topology evidence="1">Multi-pass membrane protein</topology>
    </subcellularLocation>
</comment>
<keyword evidence="5 6" id="KW-0472">Membrane</keyword>
<dbReference type="Gene3D" id="3.30.460.20">
    <property type="entry name" value="CorA soluble domain-like"/>
    <property type="match status" value="1"/>
</dbReference>